<sequence>MLYFVVIIVQLLSYSTCTHKYVRDVDSTIVEEIKHSPTASYLLELYAPWCSHCRRLEPIYEELAKEIQQMASTVEEYSNVRVVRVDATVYSDVANKFDVRGYPTIKFIRGGDIEHTFTYEDDRTKVAILEFIKRVNGPSLRWLSSIGKFTQARSKHDVFFILISRQQDSSQQSHSENDDDHGNTADDKLIELYKDMANRYLSQSYFYATNASTIIQTYFSKYKQPVEIFAVKSEGFYRYDPQDSHISLEQFFINEKSPTYAEVTIGNIHDMIVTRKLLIIYGYKPSNDDKNYRQEVKNQIGAYALSTSKQTRSYIQFCFTTDLDLLSNIAVWTLPEPLIFLYNSSTHYYGYYLLSPKEQITDKHIDHLVENQHEIIIHPGNTFVKRLFRPFWELYRTVVLMFIEAPFISMLVVGLPAAVISIVCYFLCCLPSESSAKEQQRKDGGESEEDEEDEASERILNVQPKFIENFKKPKDAKDIPTWPQHPELLNEQKTTQEKKRD</sequence>
<dbReference type="PANTHER" id="PTHR46426:SF1">
    <property type="entry name" value="PROTEIN DISULFIDE-ISOMERASE TMX3"/>
    <property type="match status" value="1"/>
</dbReference>
<dbReference type="Gene3D" id="3.40.30.10">
    <property type="entry name" value="Glutaredoxin"/>
    <property type="match status" value="1"/>
</dbReference>
<organism evidence="9 11">
    <name type="scientific">Didymodactylos carnosus</name>
    <dbReference type="NCBI Taxonomy" id="1234261"/>
    <lineage>
        <taxon>Eukaryota</taxon>
        <taxon>Metazoa</taxon>
        <taxon>Spiralia</taxon>
        <taxon>Gnathifera</taxon>
        <taxon>Rotifera</taxon>
        <taxon>Eurotatoria</taxon>
        <taxon>Bdelloidea</taxon>
        <taxon>Philodinida</taxon>
        <taxon>Philodinidae</taxon>
        <taxon>Didymodactylos</taxon>
    </lineage>
</organism>
<feature type="domain" description="Thioredoxin" evidence="8">
    <location>
        <begin position="11"/>
        <end position="137"/>
    </location>
</feature>
<evidence type="ECO:0000256" key="3">
    <source>
        <dbReference type="ARBA" id="ARBA00022989"/>
    </source>
</evidence>
<dbReference type="InterPro" id="IPR036249">
    <property type="entry name" value="Thioredoxin-like_sf"/>
</dbReference>
<evidence type="ECO:0000256" key="5">
    <source>
        <dbReference type="SAM" id="MobiDB-lite"/>
    </source>
</evidence>
<dbReference type="AlphaFoldDB" id="A0A814L8K6"/>
<keyword evidence="7" id="KW-0732">Signal</keyword>
<feature type="compositionally biased region" description="Acidic residues" evidence="5">
    <location>
        <begin position="446"/>
        <end position="455"/>
    </location>
</feature>
<evidence type="ECO:0000313" key="9">
    <source>
        <dbReference type="EMBL" id="CAF1062443.1"/>
    </source>
</evidence>
<keyword evidence="2 6" id="KW-0812">Transmembrane</keyword>
<protein>
    <recommendedName>
        <fullName evidence="8">Thioredoxin domain-containing protein</fullName>
    </recommendedName>
</protein>
<feature type="region of interest" description="Disordered" evidence="5">
    <location>
        <begin position="437"/>
        <end position="501"/>
    </location>
</feature>
<dbReference type="PROSITE" id="PS51352">
    <property type="entry name" value="THIOREDOXIN_2"/>
    <property type="match status" value="1"/>
</dbReference>
<accession>A0A814L8K6</accession>
<feature type="compositionally biased region" description="Basic and acidic residues" evidence="5">
    <location>
        <begin position="468"/>
        <end position="478"/>
    </location>
</feature>
<evidence type="ECO:0000259" key="8">
    <source>
        <dbReference type="PROSITE" id="PS51352"/>
    </source>
</evidence>
<dbReference type="OrthoDB" id="74910at2759"/>
<dbReference type="InterPro" id="IPR052250">
    <property type="entry name" value="PDI_TMX3"/>
</dbReference>
<name>A0A814L8K6_9BILA</name>
<comment type="subcellular location">
    <subcellularLocation>
        <location evidence="1">Membrane</location>
        <topology evidence="1">Single-pass membrane protein</topology>
    </subcellularLocation>
</comment>
<reference evidence="9" key="1">
    <citation type="submission" date="2021-02" db="EMBL/GenBank/DDBJ databases">
        <authorList>
            <person name="Nowell W R."/>
        </authorList>
    </citation>
    <scope>NUCLEOTIDE SEQUENCE</scope>
</reference>
<feature type="transmembrane region" description="Helical" evidence="6">
    <location>
        <begin position="407"/>
        <end position="430"/>
    </location>
</feature>
<keyword evidence="4 6" id="KW-0472">Membrane</keyword>
<comment type="caution">
    <text evidence="9">The sequence shown here is derived from an EMBL/GenBank/DDBJ whole genome shotgun (WGS) entry which is preliminary data.</text>
</comment>
<dbReference type="SUPFAM" id="SSF52833">
    <property type="entry name" value="Thioredoxin-like"/>
    <property type="match status" value="1"/>
</dbReference>
<evidence type="ECO:0000313" key="10">
    <source>
        <dbReference type="EMBL" id="CAF3830571.1"/>
    </source>
</evidence>
<dbReference type="InterPro" id="IPR013766">
    <property type="entry name" value="Thioredoxin_domain"/>
</dbReference>
<keyword evidence="11" id="KW-1185">Reference proteome</keyword>
<dbReference type="EMBL" id="CAJOBC010004505">
    <property type="protein sequence ID" value="CAF3830571.1"/>
    <property type="molecule type" value="Genomic_DNA"/>
</dbReference>
<dbReference type="PANTHER" id="PTHR46426">
    <property type="entry name" value="PROTEIN DISULFIDE-ISOMERASE TMX3"/>
    <property type="match status" value="1"/>
</dbReference>
<dbReference type="GO" id="GO:0005783">
    <property type="term" value="C:endoplasmic reticulum"/>
    <property type="evidence" value="ECO:0007669"/>
    <property type="project" value="TreeGrafter"/>
</dbReference>
<dbReference type="Proteomes" id="UP000681722">
    <property type="component" value="Unassembled WGS sequence"/>
</dbReference>
<evidence type="ECO:0000313" key="11">
    <source>
        <dbReference type="Proteomes" id="UP000663829"/>
    </source>
</evidence>
<dbReference type="Proteomes" id="UP000663829">
    <property type="component" value="Unassembled WGS sequence"/>
</dbReference>
<dbReference type="EMBL" id="CAJNOQ010004505">
    <property type="protein sequence ID" value="CAF1062443.1"/>
    <property type="molecule type" value="Genomic_DNA"/>
</dbReference>
<proteinExistence type="predicted"/>
<feature type="compositionally biased region" description="Basic and acidic residues" evidence="5">
    <location>
        <begin position="488"/>
        <end position="501"/>
    </location>
</feature>
<evidence type="ECO:0000256" key="1">
    <source>
        <dbReference type="ARBA" id="ARBA00004167"/>
    </source>
</evidence>
<evidence type="ECO:0000256" key="4">
    <source>
        <dbReference type="ARBA" id="ARBA00023136"/>
    </source>
</evidence>
<gene>
    <name evidence="9" type="ORF">GPM918_LOCUS16850</name>
    <name evidence="10" type="ORF">SRO942_LOCUS16849</name>
</gene>
<evidence type="ECO:0000256" key="6">
    <source>
        <dbReference type="SAM" id="Phobius"/>
    </source>
</evidence>
<evidence type="ECO:0000256" key="2">
    <source>
        <dbReference type="ARBA" id="ARBA00022692"/>
    </source>
</evidence>
<feature type="signal peptide" evidence="7">
    <location>
        <begin position="1"/>
        <end position="17"/>
    </location>
</feature>
<dbReference type="GO" id="GO:0016020">
    <property type="term" value="C:membrane"/>
    <property type="evidence" value="ECO:0007669"/>
    <property type="project" value="UniProtKB-SubCell"/>
</dbReference>
<feature type="chain" id="PRO_5044131951" description="Thioredoxin domain-containing protein" evidence="7">
    <location>
        <begin position="18"/>
        <end position="501"/>
    </location>
</feature>
<evidence type="ECO:0000256" key="7">
    <source>
        <dbReference type="SAM" id="SignalP"/>
    </source>
</evidence>
<keyword evidence="3 6" id="KW-1133">Transmembrane helix</keyword>
<dbReference type="Pfam" id="PF00085">
    <property type="entry name" value="Thioredoxin"/>
    <property type="match status" value="1"/>
</dbReference>